<accession>A0A2P2PLU7</accession>
<organism evidence="2">
    <name type="scientific">Rhizophora mucronata</name>
    <name type="common">Asiatic mangrove</name>
    <dbReference type="NCBI Taxonomy" id="61149"/>
    <lineage>
        <taxon>Eukaryota</taxon>
        <taxon>Viridiplantae</taxon>
        <taxon>Streptophyta</taxon>
        <taxon>Embryophyta</taxon>
        <taxon>Tracheophyta</taxon>
        <taxon>Spermatophyta</taxon>
        <taxon>Magnoliopsida</taxon>
        <taxon>eudicotyledons</taxon>
        <taxon>Gunneridae</taxon>
        <taxon>Pentapetalae</taxon>
        <taxon>rosids</taxon>
        <taxon>fabids</taxon>
        <taxon>Malpighiales</taxon>
        <taxon>Rhizophoraceae</taxon>
        <taxon>Rhizophora</taxon>
    </lineage>
</organism>
<reference evidence="2" key="1">
    <citation type="submission" date="2018-02" db="EMBL/GenBank/DDBJ databases">
        <title>Rhizophora mucronata_Transcriptome.</title>
        <authorList>
            <person name="Meera S.P."/>
            <person name="Sreeshan A."/>
            <person name="Augustine A."/>
        </authorList>
    </citation>
    <scope>NUCLEOTIDE SEQUENCE</scope>
    <source>
        <tissue evidence="2">Leaf</tissue>
    </source>
</reference>
<feature type="signal peptide" evidence="1">
    <location>
        <begin position="1"/>
        <end position="18"/>
    </location>
</feature>
<protein>
    <submittedName>
        <fullName evidence="2">Uncharacterized protein</fullName>
    </submittedName>
</protein>
<evidence type="ECO:0000313" key="2">
    <source>
        <dbReference type="EMBL" id="MBX55631.1"/>
    </source>
</evidence>
<dbReference type="EMBL" id="GGEC01075147">
    <property type="protein sequence ID" value="MBX55631.1"/>
    <property type="molecule type" value="Transcribed_RNA"/>
</dbReference>
<feature type="chain" id="PRO_5015115890" evidence="1">
    <location>
        <begin position="19"/>
        <end position="40"/>
    </location>
</feature>
<dbReference type="AlphaFoldDB" id="A0A2P2PLU7"/>
<evidence type="ECO:0000256" key="1">
    <source>
        <dbReference type="SAM" id="SignalP"/>
    </source>
</evidence>
<sequence length="40" mass="4741">MLSPFLFWFLRMVQVPGGDLNVELEMRYYQAISPIDYRGS</sequence>
<name>A0A2P2PLU7_RHIMU</name>
<proteinExistence type="predicted"/>
<keyword evidence="1" id="KW-0732">Signal</keyword>